<accession>A0A5N6L3C9</accession>
<evidence type="ECO:0008006" key="4">
    <source>
        <dbReference type="Google" id="ProtNLM"/>
    </source>
</evidence>
<dbReference type="EMBL" id="VIBQ01000082">
    <property type="protein sequence ID" value="KAB8659337.1"/>
    <property type="molecule type" value="Genomic_DNA"/>
</dbReference>
<dbReference type="OrthoDB" id="1741834at2759"/>
<dbReference type="AlphaFoldDB" id="A0A5N6L3C9"/>
<reference evidence="2 3" key="1">
    <citation type="submission" date="2019-06" db="EMBL/GenBank/DDBJ databases">
        <title>A chromosomal-level reference genome of Carpinus fangiana (Coryloideae, Betulaceae).</title>
        <authorList>
            <person name="Yang X."/>
            <person name="Wang Z."/>
            <person name="Zhang L."/>
            <person name="Hao G."/>
            <person name="Liu J."/>
            <person name="Yang Y."/>
        </authorList>
    </citation>
    <scope>NUCLEOTIDE SEQUENCE [LARGE SCALE GENOMIC DNA]</scope>
    <source>
        <strain evidence="2">Cfa_2016G</strain>
        <tissue evidence="2">Leaf</tissue>
    </source>
</reference>
<dbReference type="SUPFAM" id="SSF54529">
    <property type="entry name" value="Mitochondrial glycoprotein MAM33-like"/>
    <property type="match status" value="1"/>
</dbReference>
<dbReference type="Proteomes" id="UP000327013">
    <property type="component" value="Unassembled WGS sequence"/>
</dbReference>
<sequence length="328" mass="36588">MLSVRSLVRSAPRTARAFSNQTIRTSIKTPCGIPRQAATNPASWTRMQYTRGLAAFSTSVERAEPEGQVNAELAGKLAQELALEKEMRDPDTIPEHLKEFLDNTPFQLQDTPGSEEIVMTRAFGDEKIKVTFSVDDLNNVDEDPDQMQDHGMEDEFDDPSDLPTEAQANGGNTKASINQGRTAGGNFKVAPEDSIESSENVQNEEGIEHDNEPSFPAHLLVTVERANKGSLQIEAIAQDGLIVIDNIYFYKDASLADPKTAEQERTAARAYTGPPYGNLDEDLQILFENYLSERGINTTMALFVPEYIDYKEQREYTQWLSNVQNFVE</sequence>
<name>A0A5N6L3C9_9ROSI</name>
<organism evidence="2 3">
    <name type="scientific">Carpinus fangiana</name>
    <dbReference type="NCBI Taxonomy" id="176857"/>
    <lineage>
        <taxon>Eukaryota</taxon>
        <taxon>Viridiplantae</taxon>
        <taxon>Streptophyta</taxon>
        <taxon>Embryophyta</taxon>
        <taxon>Tracheophyta</taxon>
        <taxon>Spermatophyta</taxon>
        <taxon>Magnoliopsida</taxon>
        <taxon>eudicotyledons</taxon>
        <taxon>Gunneridae</taxon>
        <taxon>Pentapetalae</taxon>
        <taxon>rosids</taxon>
        <taxon>fabids</taxon>
        <taxon>Fagales</taxon>
        <taxon>Betulaceae</taxon>
        <taxon>Carpinus</taxon>
    </lineage>
</organism>
<dbReference type="PANTHER" id="PTHR10826:SF1">
    <property type="entry name" value="COMPLEMENT COMPONENT 1 Q SUBCOMPONENT-BINDING PROTEIN, MITOCHONDRIAL"/>
    <property type="match status" value="1"/>
</dbReference>
<gene>
    <name evidence="2" type="ORF">FH972_026226</name>
</gene>
<evidence type="ECO:0000313" key="2">
    <source>
        <dbReference type="EMBL" id="KAB8659337.1"/>
    </source>
</evidence>
<protein>
    <recommendedName>
        <fullName evidence="4">Mitochondrial glycoprotein domain-containing protein</fullName>
    </recommendedName>
</protein>
<evidence type="ECO:0000256" key="1">
    <source>
        <dbReference type="SAM" id="MobiDB-lite"/>
    </source>
</evidence>
<feature type="region of interest" description="Disordered" evidence="1">
    <location>
        <begin position="136"/>
        <end position="213"/>
    </location>
</feature>
<keyword evidence="3" id="KW-1185">Reference proteome</keyword>
<dbReference type="GO" id="GO:0005759">
    <property type="term" value="C:mitochondrial matrix"/>
    <property type="evidence" value="ECO:0007669"/>
    <property type="project" value="InterPro"/>
</dbReference>
<dbReference type="GO" id="GO:0042256">
    <property type="term" value="P:cytosolic ribosome assembly"/>
    <property type="evidence" value="ECO:0007669"/>
    <property type="project" value="TreeGrafter"/>
</dbReference>
<feature type="compositionally biased region" description="Polar residues" evidence="1">
    <location>
        <begin position="166"/>
        <end position="181"/>
    </location>
</feature>
<dbReference type="Gene3D" id="3.10.280.10">
    <property type="entry name" value="Mitochondrial glycoprotein"/>
    <property type="match status" value="1"/>
</dbReference>
<dbReference type="PANTHER" id="PTHR10826">
    <property type="entry name" value="COMPLEMENT COMPONENT 1"/>
    <property type="match status" value="1"/>
</dbReference>
<dbReference type="InterPro" id="IPR036561">
    <property type="entry name" value="MAM33_sf"/>
</dbReference>
<dbReference type="Pfam" id="PF02330">
    <property type="entry name" value="MAM33"/>
    <property type="match status" value="1"/>
</dbReference>
<comment type="caution">
    <text evidence="2">The sequence shown here is derived from an EMBL/GenBank/DDBJ whole genome shotgun (WGS) entry which is preliminary data.</text>
</comment>
<proteinExistence type="predicted"/>
<evidence type="ECO:0000313" key="3">
    <source>
        <dbReference type="Proteomes" id="UP000327013"/>
    </source>
</evidence>
<dbReference type="InterPro" id="IPR003428">
    <property type="entry name" value="MAM33"/>
</dbReference>